<dbReference type="EMBL" id="MPDM01000003">
    <property type="protein sequence ID" value="OKL49948.1"/>
    <property type="molecule type" value="Genomic_DNA"/>
</dbReference>
<dbReference type="InterPro" id="IPR025242">
    <property type="entry name" value="DUF4193"/>
</dbReference>
<dbReference type="Proteomes" id="UP000186465">
    <property type="component" value="Unassembled WGS sequence"/>
</dbReference>
<comment type="caution">
    <text evidence="2">The sequence shown here is derived from an EMBL/GenBank/DDBJ whole genome shotgun (WGS) entry which is preliminary data.</text>
</comment>
<proteinExistence type="predicted"/>
<dbReference type="Pfam" id="PF13834">
    <property type="entry name" value="DUF4193"/>
    <property type="match status" value="1"/>
</dbReference>
<reference evidence="3" key="1">
    <citation type="submission" date="2016-11" db="EMBL/GenBank/DDBJ databases">
        <title>Actinomyces gypaetusis sp. nov. isolated from Gypaetus barbatus in Qinghai Tibet Plateau China.</title>
        <authorList>
            <person name="Meng X."/>
        </authorList>
    </citation>
    <scope>NUCLEOTIDE SEQUENCE [LARGE SCALE GENOMIC DNA]</scope>
    <source>
        <strain evidence="3">DSM 15383</strain>
    </source>
</reference>
<sequence length="101" mass="10892">MATDYDAPRKNEDEGSEDSIEELKSRRTDVGSNAVDEDEAEAAEGFELPGADLSAEELAVEVIPAQDDEFTCSECFLVHHRSQLAAVNDGLPVCSECAESL</sequence>
<dbReference type="OrthoDB" id="4732434at2"/>
<dbReference type="AlphaFoldDB" id="A0A1Q5PQM8"/>
<accession>A0A1Q5PQM8</accession>
<dbReference type="RefSeq" id="WP_075361272.1">
    <property type="nucleotide sequence ID" value="NZ_MPDM01000003.1"/>
</dbReference>
<evidence type="ECO:0000256" key="1">
    <source>
        <dbReference type="SAM" id="MobiDB-lite"/>
    </source>
</evidence>
<evidence type="ECO:0000313" key="2">
    <source>
        <dbReference type="EMBL" id="OKL49948.1"/>
    </source>
</evidence>
<organism evidence="2 3">
    <name type="scientific">Boudabousia marimammalium</name>
    <dbReference type="NCBI Taxonomy" id="156892"/>
    <lineage>
        <taxon>Bacteria</taxon>
        <taxon>Bacillati</taxon>
        <taxon>Actinomycetota</taxon>
        <taxon>Actinomycetes</taxon>
        <taxon>Actinomycetales</taxon>
        <taxon>Actinomycetaceae</taxon>
        <taxon>Boudabousia</taxon>
    </lineage>
</organism>
<feature type="compositionally biased region" description="Basic and acidic residues" evidence="1">
    <location>
        <begin position="1"/>
        <end position="13"/>
    </location>
</feature>
<name>A0A1Q5PQM8_9ACTO</name>
<evidence type="ECO:0000313" key="3">
    <source>
        <dbReference type="Proteomes" id="UP000186465"/>
    </source>
</evidence>
<dbReference type="STRING" id="156892.BM477_03320"/>
<gene>
    <name evidence="2" type="ORF">BM477_03320</name>
</gene>
<feature type="region of interest" description="Disordered" evidence="1">
    <location>
        <begin position="1"/>
        <end position="38"/>
    </location>
</feature>
<protein>
    <submittedName>
        <fullName evidence="2">dUTPase</fullName>
    </submittedName>
</protein>
<keyword evidence="3" id="KW-1185">Reference proteome</keyword>